<feature type="compositionally biased region" description="Gly residues" evidence="5">
    <location>
        <begin position="235"/>
        <end position="261"/>
    </location>
</feature>
<accession>A0ABQ0Q4N3</accession>
<evidence type="ECO:0000256" key="1">
    <source>
        <dbReference type="ARBA" id="ARBA00004370"/>
    </source>
</evidence>
<feature type="region of interest" description="Disordered" evidence="5">
    <location>
        <begin position="225"/>
        <end position="269"/>
    </location>
</feature>
<evidence type="ECO:0000259" key="6">
    <source>
        <dbReference type="Pfam" id="PF00263"/>
    </source>
</evidence>
<gene>
    <name evidence="7" type="ORF">AA0535_2239</name>
</gene>
<protein>
    <submittedName>
        <fullName evidence="7">PilN protein</fullName>
    </submittedName>
</protein>
<dbReference type="Proteomes" id="UP001062776">
    <property type="component" value="Unassembled WGS sequence"/>
</dbReference>
<keyword evidence="3" id="KW-0472">Membrane</keyword>
<dbReference type="EMBL" id="BAPV01000041">
    <property type="protein sequence ID" value="GBQ91216.1"/>
    <property type="molecule type" value="Genomic_DNA"/>
</dbReference>
<comment type="caution">
    <text evidence="7">The sequence shown here is derived from an EMBL/GenBank/DDBJ whole genome shotgun (WGS) entry which is preliminary data.</text>
</comment>
<dbReference type="InterPro" id="IPR050810">
    <property type="entry name" value="Bact_Secretion_Sys_Channel"/>
</dbReference>
<comment type="similarity">
    <text evidence="4">Belongs to the bacterial secretin family.</text>
</comment>
<evidence type="ECO:0000256" key="3">
    <source>
        <dbReference type="ARBA" id="ARBA00023136"/>
    </source>
</evidence>
<dbReference type="PANTHER" id="PTHR30332:SF24">
    <property type="entry name" value="SECRETIN GSPD-RELATED"/>
    <property type="match status" value="1"/>
</dbReference>
<organism evidence="7 8">
    <name type="scientific">Asaia krungthepensis NRIC 0535</name>
    <dbReference type="NCBI Taxonomy" id="1307925"/>
    <lineage>
        <taxon>Bacteria</taxon>
        <taxon>Pseudomonadati</taxon>
        <taxon>Pseudomonadota</taxon>
        <taxon>Alphaproteobacteria</taxon>
        <taxon>Acetobacterales</taxon>
        <taxon>Acetobacteraceae</taxon>
        <taxon>Asaia</taxon>
    </lineage>
</organism>
<keyword evidence="2" id="KW-0732">Signal</keyword>
<sequence length="576" mass="59414">MILSTLSRRLTAGVALTAVLAGCQDFEAAKKREEETQKAVDAGHLPQTATVTTVDAPYLLGEPVKDQALIPAILQPRASILIARPVPLRDAAIAASRKTHIPVVVSPDAEDDDYGSTASAAPVTASPVSFNGQSLPAPPSLSGASLSAGQSNHAHGVDLAGWRGSGPWIQYEGDRNGMFQAIATRYGVWAEYRDDHEEFFRNKTKTFIVPAFSGASTINDSISAYTGGSSSGSSSGMGGGSSGGMSSGSGASGGGMGGSSGSSGASTGVSSVSYKSTADRWKGLQQTAQMMAGGGHVFADEGLGTLSVSGTPEEVARVEDWMHELSETMLKQVAIDIHVYTLKITHETGYGWSPKVAFESAAKTYGMTMVPVAAPVISSTTTPFNFGATILNSAKGTAGQFAGSGGAIQALSEIGNVTELYERPVVTTNNITAPFQNGVNDTYAASTSSVLATNAGSSSSIQPGIVMSGFAGHVTPKIIGDRIMLHLDAVLQTLLNLSTFGQNGSQIQEPRTSSTSFENQVVLKSGSTLMLTGYIDDASSRNRTGAGSAMNWLLGGGGDAQINKTQIIVTVEAHTL</sequence>
<dbReference type="RefSeq" id="WP_264816377.1">
    <property type="nucleotide sequence ID" value="NZ_BAPV01000041.1"/>
</dbReference>
<feature type="domain" description="Type II/III secretion system secretin-like" evidence="6">
    <location>
        <begin position="411"/>
        <end position="544"/>
    </location>
</feature>
<dbReference type="InterPro" id="IPR004846">
    <property type="entry name" value="T2SS/T3SS_dom"/>
</dbReference>
<comment type="subcellular location">
    <subcellularLocation>
        <location evidence="1">Membrane</location>
    </subcellularLocation>
</comment>
<proteinExistence type="inferred from homology"/>
<dbReference type="PANTHER" id="PTHR30332">
    <property type="entry name" value="PROBABLE GENERAL SECRETION PATHWAY PROTEIN D"/>
    <property type="match status" value="1"/>
</dbReference>
<evidence type="ECO:0000256" key="2">
    <source>
        <dbReference type="ARBA" id="ARBA00022729"/>
    </source>
</evidence>
<evidence type="ECO:0000256" key="4">
    <source>
        <dbReference type="RuleBase" id="RU004003"/>
    </source>
</evidence>
<evidence type="ECO:0000313" key="8">
    <source>
        <dbReference type="Proteomes" id="UP001062776"/>
    </source>
</evidence>
<name>A0ABQ0Q4N3_9PROT</name>
<reference evidence="7" key="1">
    <citation type="submission" date="2013-04" db="EMBL/GenBank/DDBJ databases">
        <title>The genome sequencing project of 58 acetic acid bacteria.</title>
        <authorList>
            <person name="Okamoto-Kainuma A."/>
            <person name="Ishikawa M."/>
            <person name="Umino S."/>
            <person name="Koizumi Y."/>
            <person name="Shiwa Y."/>
            <person name="Yoshikawa H."/>
            <person name="Matsutani M."/>
            <person name="Matsushita K."/>
        </authorList>
    </citation>
    <scope>NUCLEOTIDE SEQUENCE</scope>
    <source>
        <strain evidence="7">NRIC 0535</strain>
    </source>
</reference>
<dbReference type="Pfam" id="PF00263">
    <property type="entry name" value="Secretin"/>
    <property type="match status" value="1"/>
</dbReference>
<evidence type="ECO:0000256" key="5">
    <source>
        <dbReference type="SAM" id="MobiDB-lite"/>
    </source>
</evidence>
<feature type="region of interest" description="Disordered" evidence="5">
    <location>
        <begin position="129"/>
        <end position="148"/>
    </location>
</feature>
<evidence type="ECO:0000313" key="7">
    <source>
        <dbReference type="EMBL" id="GBQ91216.1"/>
    </source>
</evidence>
<keyword evidence="8" id="KW-1185">Reference proteome</keyword>